<dbReference type="EMBL" id="JAEAOA010001828">
    <property type="protein sequence ID" value="KAK3594777.1"/>
    <property type="molecule type" value="Genomic_DNA"/>
</dbReference>
<sequence>MEKVEDLPMGEKDTRRISRLYKGLLRRVIGYGKPLLGTIFGQFRLRRITTPIKYRCEFLQRPQRLNLGLTEIA</sequence>
<dbReference type="AlphaFoldDB" id="A0AAE0SMV9"/>
<organism evidence="1 2">
    <name type="scientific">Potamilus streckersoni</name>
    <dbReference type="NCBI Taxonomy" id="2493646"/>
    <lineage>
        <taxon>Eukaryota</taxon>
        <taxon>Metazoa</taxon>
        <taxon>Spiralia</taxon>
        <taxon>Lophotrochozoa</taxon>
        <taxon>Mollusca</taxon>
        <taxon>Bivalvia</taxon>
        <taxon>Autobranchia</taxon>
        <taxon>Heteroconchia</taxon>
        <taxon>Palaeoheterodonta</taxon>
        <taxon>Unionida</taxon>
        <taxon>Unionoidea</taxon>
        <taxon>Unionidae</taxon>
        <taxon>Ambleminae</taxon>
        <taxon>Lampsilini</taxon>
        <taxon>Potamilus</taxon>
    </lineage>
</organism>
<gene>
    <name evidence="1" type="ORF">CHS0354_030718</name>
</gene>
<accession>A0AAE0SMV9</accession>
<dbReference type="Proteomes" id="UP001195483">
    <property type="component" value="Unassembled WGS sequence"/>
</dbReference>
<keyword evidence="2" id="KW-1185">Reference proteome</keyword>
<proteinExistence type="predicted"/>
<protein>
    <submittedName>
        <fullName evidence="1">Uncharacterized protein</fullName>
    </submittedName>
</protein>
<reference evidence="1" key="1">
    <citation type="journal article" date="2021" name="Genome Biol. Evol.">
        <title>A High-Quality Reference Genome for a Parasitic Bivalve with Doubly Uniparental Inheritance (Bivalvia: Unionida).</title>
        <authorList>
            <person name="Smith C.H."/>
        </authorList>
    </citation>
    <scope>NUCLEOTIDE SEQUENCE</scope>
    <source>
        <strain evidence="1">CHS0354</strain>
    </source>
</reference>
<evidence type="ECO:0000313" key="1">
    <source>
        <dbReference type="EMBL" id="KAK3594777.1"/>
    </source>
</evidence>
<comment type="caution">
    <text evidence="1">The sequence shown here is derived from an EMBL/GenBank/DDBJ whole genome shotgun (WGS) entry which is preliminary data.</text>
</comment>
<reference evidence="1" key="2">
    <citation type="journal article" date="2021" name="Genome Biol. Evol.">
        <title>Developing a high-quality reference genome for a parasitic bivalve with doubly uniparental inheritance (Bivalvia: Unionida).</title>
        <authorList>
            <person name="Smith C.H."/>
        </authorList>
    </citation>
    <scope>NUCLEOTIDE SEQUENCE</scope>
    <source>
        <strain evidence="1">CHS0354</strain>
        <tissue evidence="1">Mantle</tissue>
    </source>
</reference>
<feature type="non-terminal residue" evidence="1">
    <location>
        <position position="73"/>
    </location>
</feature>
<name>A0AAE0SMV9_9BIVA</name>
<reference evidence="1" key="3">
    <citation type="submission" date="2023-05" db="EMBL/GenBank/DDBJ databases">
        <authorList>
            <person name="Smith C.H."/>
        </authorList>
    </citation>
    <scope>NUCLEOTIDE SEQUENCE</scope>
    <source>
        <strain evidence="1">CHS0354</strain>
        <tissue evidence="1">Mantle</tissue>
    </source>
</reference>
<evidence type="ECO:0000313" key="2">
    <source>
        <dbReference type="Proteomes" id="UP001195483"/>
    </source>
</evidence>